<dbReference type="Gene3D" id="1.20.1250.20">
    <property type="entry name" value="MFS general substrate transporter like domains"/>
    <property type="match status" value="1"/>
</dbReference>
<feature type="region of interest" description="Disordered" evidence="1">
    <location>
        <begin position="395"/>
        <end position="422"/>
    </location>
</feature>
<comment type="caution">
    <text evidence="3">The sequence shown here is derived from an EMBL/GenBank/DDBJ whole genome shotgun (WGS) entry which is preliminary data.</text>
</comment>
<feature type="transmembrane region" description="Helical" evidence="2">
    <location>
        <begin position="307"/>
        <end position="327"/>
    </location>
</feature>
<dbReference type="SUPFAM" id="SSF103473">
    <property type="entry name" value="MFS general substrate transporter"/>
    <property type="match status" value="1"/>
</dbReference>
<dbReference type="InterPro" id="IPR052524">
    <property type="entry name" value="MFS_Cyanate_Porter"/>
</dbReference>
<dbReference type="GO" id="GO:0022857">
    <property type="term" value="F:transmembrane transporter activity"/>
    <property type="evidence" value="ECO:0007669"/>
    <property type="project" value="InterPro"/>
</dbReference>
<reference evidence="3" key="2">
    <citation type="submission" date="2020-09" db="EMBL/GenBank/DDBJ databases">
        <authorList>
            <person name="Sun Q."/>
            <person name="Ohkuma M."/>
        </authorList>
    </citation>
    <scope>NUCLEOTIDE SEQUENCE</scope>
    <source>
        <strain evidence="3">JCM 3346</strain>
    </source>
</reference>
<name>A0A918FD28_AGRME</name>
<organism evidence="3 4">
    <name type="scientific">Agromyces mediolanus</name>
    <name type="common">Corynebacterium mediolanum</name>
    <dbReference type="NCBI Taxonomy" id="41986"/>
    <lineage>
        <taxon>Bacteria</taxon>
        <taxon>Bacillati</taxon>
        <taxon>Actinomycetota</taxon>
        <taxon>Actinomycetes</taxon>
        <taxon>Micrococcales</taxon>
        <taxon>Microbacteriaceae</taxon>
        <taxon>Agromyces</taxon>
    </lineage>
</organism>
<feature type="transmembrane region" description="Helical" evidence="2">
    <location>
        <begin position="103"/>
        <end position="124"/>
    </location>
</feature>
<gene>
    <name evidence="3" type="ORF">GCM10010196_16420</name>
</gene>
<feature type="transmembrane region" description="Helical" evidence="2">
    <location>
        <begin position="165"/>
        <end position="187"/>
    </location>
</feature>
<accession>A0A918FD28</accession>
<dbReference type="Pfam" id="PF07690">
    <property type="entry name" value="MFS_1"/>
    <property type="match status" value="1"/>
</dbReference>
<protein>
    <submittedName>
        <fullName evidence="3">MFS transporter</fullName>
    </submittedName>
</protein>
<evidence type="ECO:0000256" key="1">
    <source>
        <dbReference type="SAM" id="MobiDB-lite"/>
    </source>
</evidence>
<dbReference type="RefSeq" id="WP_189084742.1">
    <property type="nucleotide sequence ID" value="NZ_BMRJ01000001.1"/>
</dbReference>
<sequence>MADRRAALGAPFAAGALVVGIGLSVRSPITSVAALLPELEHDFELGASGAAWLSTIPVLLFGLAAPIAPPLARRLGADRAAAVLLSALALAMLLRPLGTVPLLLGTVVVGASISLLGILTPQLVRTHLDRRHGLWSGVYTAAFGASAALGASLAVPMLSRTGDSAAIAVGLWGLPVVAAAVLAWAVLPRLSGAAARLPERSTPRAPGSILRAPRMWSVTGFFAAQALIYFALTAWLPTIAVDRGLAPSQAGLLLAWMSVAGIPAALLAPTIAAGFRTQSGVIAVVSACSVLGILGLAFAPIALAPAFVAVLGIAQSAAFGLAVGLIVARAPDAARTSAFSAVAQGAGYAVAALGPLALGLLSSAGVPWTPLIAGLSLVAGAQLAFGLAAGRPAPRGPLASPRVPRRANRRSTADPATTRRSP</sequence>
<keyword evidence="2" id="KW-0812">Transmembrane</keyword>
<dbReference type="Proteomes" id="UP000610303">
    <property type="component" value="Unassembled WGS sequence"/>
</dbReference>
<feature type="transmembrane region" description="Helical" evidence="2">
    <location>
        <begin position="80"/>
        <end position="97"/>
    </location>
</feature>
<evidence type="ECO:0000256" key="2">
    <source>
        <dbReference type="SAM" id="Phobius"/>
    </source>
</evidence>
<reference evidence="3" key="1">
    <citation type="journal article" date="2014" name="Int. J. Syst. Evol. Microbiol.">
        <title>Complete genome sequence of Corynebacterium casei LMG S-19264T (=DSM 44701T), isolated from a smear-ripened cheese.</title>
        <authorList>
            <consortium name="US DOE Joint Genome Institute (JGI-PGF)"/>
            <person name="Walter F."/>
            <person name="Albersmeier A."/>
            <person name="Kalinowski J."/>
            <person name="Ruckert C."/>
        </authorList>
    </citation>
    <scope>NUCLEOTIDE SEQUENCE</scope>
    <source>
        <strain evidence="3">JCM 3346</strain>
    </source>
</reference>
<feature type="transmembrane region" description="Helical" evidence="2">
    <location>
        <begin position="248"/>
        <end position="268"/>
    </location>
</feature>
<feature type="transmembrane region" description="Helical" evidence="2">
    <location>
        <begin position="215"/>
        <end position="236"/>
    </location>
</feature>
<evidence type="ECO:0000313" key="3">
    <source>
        <dbReference type="EMBL" id="GGR23345.1"/>
    </source>
</evidence>
<keyword evidence="4" id="KW-1185">Reference proteome</keyword>
<evidence type="ECO:0000313" key="4">
    <source>
        <dbReference type="Proteomes" id="UP000610303"/>
    </source>
</evidence>
<feature type="transmembrane region" description="Helical" evidence="2">
    <location>
        <begin position="280"/>
        <end position="301"/>
    </location>
</feature>
<dbReference type="EMBL" id="BMRJ01000001">
    <property type="protein sequence ID" value="GGR23345.1"/>
    <property type="molecule type" value="Genomic_DNA"/>
</dbReference>
<feature type="transmembrane region" description="Helical" evidence="2">
    <location>
        <begin position="368"/>
        <end position="389"/>
    </location>
</feature>
<dbReference type="PANTHER" id="PTHR23523:SF2">
    <property type="entry name" value="2-NITROIMIDAZOLE TRANSPORTER"/>
    <property type="match status" value="1"/>
</dbReference>
<feature type="transmembrane region" description="Helical" evidence="2">
    <location>
        <begin position="136"/>
        <end position="159"/>
    </location>
</feature>
<proteinExistence type="predicted"/>
<feature type="transmembrane region" description="Helical" evidence="2">
    <location>
        <begin position="339"/>
        <end position="362"/>
    </location>
</feature>
<dbReference type="InterPro" id="IPR036259">
    <property type="entry name" value="MFS_trans_sf"/>
</dbReference>
<feature type="transmembrane region" description="Helical" evidence="2">
    <location>
        <begin position="50"/>
        <end position="68"/>
    </location>
</feature>
<dbReference type="AlphaFoldDB" id="A0A918FD28"/>
<keyword evidence="2" id="KW-0472">Membrane</keyword>
<dbReference type="PANTHER" id="PTHR23523">
    <property type="match status" value="1"/>
</dbReference>
<dbReference type="InterPro" id="IPR011701">
    <property type="entry name" value="MFS"/>
</dbReference>
<keyword evidence="2" id="KW-1133">Transmembrane helix</keyword>